<dbReference type="Pfam" id="PF03212">
    <property type="entry name" value="Pertactin"/>
    <property type="match status" value="1"/>
</dbReference>
<dbReference type="InterPro" id="IPR011050">
    <property type="entry name" value="Pectin_lyase_fold/virulence"/>
</dbReference>
<dbReference type="Gene3D" id="2.40.128.130">
    <property type="entry name" value="Autotransporter beta-domain"/>
    <property type="match status" value="1"/>
</dbReference>
<dbReference type="EMBL" id="BAABKE010000009">
    <property type="protein sequence ID" value="GAA5103329.1"/>
    <property type="molecule type" value="Genomic_DNA"/>
</dbReference>
<dbReference type="NCBIfam" id="TIGR04415">
    <property type="entry name" value="O_hepto_targRPT"/>
    <property type="match status" value="2"/>
</dbReference>
<protein>
    <submittedName>
        <fullName evidence="2">Autotransporter YapL</fullName>
    </submittedName>
</protein>
<dbReference type="PANTHER" id="PTHR35037">
    <property type="entry name" value="C-TERMINAL REGION OF AIDA-LIKE PROTEIN"/>
    <property type="match status" value="1"/>
</dbReference>
<dbReference type="Pfam" id="PF03797">
    <property type="entry name" value="Autotransporter"/>
    <property type="match status" value="1"/>
</dbReference>
<feature type="domain" description="Autotransporter" evidence="1">
    <location>
        <begin position="463"/>
        <end position="731"/>
    </location>
</feature>
<dbReference type="Gene3D" id="2.160.20.20">
    <property type="match status" value="1"/>
</dbReference>
<sequence length="731" mass="78573">MSGANAIADNTTINGGIQTVENGGQANKGTIGLNGAQVINARGSAENIIISGGTQTVTSGGQASGSTLESGAQIISGTDALAVDTTVNNGVQTIENNGKANRGTINRSGEQVVISGGSADKFIIEGGTQYLKDGGQSNDSVVNKGIQKVYGNNAVSNRTTINNDGTLHVWGQGAANSLTVNGTGSVKAWDQGSINGLSINDLSVVSIESSGLLQGNVNINNMGTLNISESTVAAVIKANDEAVINIDTSNSLRVESHVNSIDLASETSILNIRNSIYDNASGEKALESGSVSIGSLTGRGEVIFINQQLNTTDEYQYGRLKIDTLSGEITFNMGIDLASQMGNYLNINRASGNHIIMAEDSGREISVPNSTSVDLVTILNNQDARFTLGTNTQEVDGGIYTYQLRNRNNAGEEIWYLSASRKNDSDDLKTSPSVDAVLSIASAGTMIMQNDMQNLRYRRGDLQQGAGDGFWVRNIGAYEKVNKGNLDFKLKQLGVEMGADKLFELEKGQLVVGGLINYGSSDVDHRRGGSSSIKSYGVGAYVTYFDNRNWYIDGVVKYNRFENKVHALSTNSYVIRGNYKNNGLGASLEAGYTFRFDHDIWFEPYAHISYVQTSSKNVSLNNGMTANIGKQRSFVTELGGSLGKTFIISDDFIVSPYIKAAWSRENMDNNKVRFNNVKTFKNDLSGNVGKYGVGVSTLIDKKVRVFLETNYRRGSNVKTPVQWNLGLKYNF</sequence>
<dbReference type="InterPro" id="IPR005546">
    <property type="entry name" value="Autotransporte_beta"/>
</dbReference>
<keyword evidence="3" id="KW-1185">Reference proteome</keyword>
<dbReference type="RefSeq" id="WP_077926833.1">
    <property type="nucleotide sequence ID" value="NZ_BAABKE010000009.1"/>
</dbReference>
<dbReference type="PROSITE" id="PS51208">
    <property type="entry name" value="AUTOTRANSPORTER"/>
    <property type="match status" value="1"/>
</dbReference>
<dbReference type="InterPro" id="IPR006315">
    <property type="entry name" value="OM_autotransptr_brl_dom"/>
</dbReference>
<reference evidence="3" key="1">
    <citation type="journal article" date="2019" name="Int. J. Syst. Evol. Microbiol.">
        <title>The Global Catalogue of Microorganisms (GCM) 10K type strain sequencing project: providing services to taxonomists for standard genome sequencing and annotation.</title>
        <authorList>
            <consortium name="The Broad Institute Genomics Platform"/>
            <consortium name="The Broad Institute Genome Sequencing Center for Infectious Disease"/>
            <person name="Wu L."/>
            <person name="Ma J."/>
        </authorList>
    </citation>
    <scope>NUCLEOTIDE SEQUENCE [LARGE SCALE GENOMIC DNA]</scope>
    <source>
        <strain evidence="3">JCM 18424</strain>
    </source>
</reference>
<accession>A0ABP9MXD1</accession>
<dbReference type="SUPFAM" id="SSF51126">
    <property type="entry name" value="Pectin lyase-like"/>
    <property type="match status" value="1"/>
</dbReference>
<name>A0ABP9MXD1_9GAMM</name>
<dbReference type="SUPFAM" id="SSF103515">
    <property type="entry name" value="Autotransporter"/>
    <property type="match status" value="1"/>
</dbReference>
<dbReference type="InterPro" id="IPR012332">
    <property type="entry name" value="Autotransporter_pectin_lyase_C"/>
</dbReference>
<comment type="caution">
    <text evidence="2">The sequence shown here is derived from an EMBL/GenBank/DDBJ whole genome shotgun (WGS) entry which is preliminary data.</text>
</comment>
<evidence type="ECO:0000313" key="2">
    <source>
        <dbReference type="EMBL" id="GAA5103329.1"/>
    </source>
</evidence>
<dbReference type="Proteomes" id="UP001500631">
    <property type="component" value="Unassembled WGS sequence"/>
</dbReference>
<evidence type="ECO:0000313" key="3">
    <source>
        <dbReference type="Proteomes" id="UP001500631"/>
    </source>
</evidence>
<dbReference type="InterPro" id="IPR004899">
    <property type="entry name" value="Pertactin_central"/>
</dbReference>
<dbReference type="InterPro" id="IPR051551">
    <property type="entry name" value="Autotransporter_adhesion"/>
</dbReference>
<proteinExistence type="predicted"/>
<dbReference type="InterPro" id="IPR036709">
    <property type="entry name" value="Autotransporte_beta_dom_sf"/>
</dbReference>
<evidence type="ECO:0000259" key="1">
    <source>
        <dbReference type="PROSITE" id="PS51208"/>
    </source>
</evidence>
<gene>
    <name evidence="2" type="primary">yapL</name>
    <name evidence="2" type="ORF">GCM10023338_21720</name>
</gene>
<dbReference type="PANTHER" id="PTHR35037:SF7">
    <property type="entry name" value="AUTOTRANSPORTER"/>
    <property type="match status" value="1"/>
</dbReference>
<dbReference type="NCBIfam" id="TIGR01414">
    <property type="entry name" value="autotrans_barl"/>
    <property type="match status" value="1"/>
</dbReference>
<organism evidence="2 3">
    <name type="scientific">Wohlfahrtiimonas larvae</name>
    <dbReference type="NCBI Taxonomy" id="1157986"/>
    <lineage>
        <taxon>Bacteria</taxon>
        <taxon>Pseudomonadati</taxon>
        <taxon>Pseudomonadota</taxon>
        <taxon>Gammaproteobacteria</taxon>
        <taxon>Cardiobacteriales</taxon>
        <taxon>Ignatzschineriaceae</taxon>
        <taxon>Wohlfahrtiimonas</taxon>
    </lineage>
</organism>
<dbReference type="SMART" id="SM00869">
    <property type="entry name" value="Autotransporter"/>
    <property type="match status" value="1"/>
</dbReference>
<dbReference type="InterPro" id="IPR030930">
    <property type="entry name" value="AIDA"/>
</dbReference>